<feature type="transmembrane region" description="Helical" evidence="6">
    <location>
        <begin position="340"/>
        <end position="358"/>
    </location>
</feature>
<feature type="transmembrane region" description="Helical" evidence="6">
    <location>
        <begin position="47"/>
        <end position="73"/>
    </location>
</feature>
<evidence type="ECO:0000256" key="4">
    <source>
        <dbReference type="ARBA" id="ARBA00022989"/>
    </source>
</evidence>
<dbReference type="InterPro" id="IPR050833">
    <property type="entry name" value="Poly_Biosynth_Transport"/>
</dbReference>
<keyword evidence="4 6" id="KW-1133">Transmembrane helix</keyword>
<feature type="transmembrane region" description="Helical" evidence="6">
    <location>
        <begin position="12"/>
        <end position="35"/>
    </location>
</feature>
<evidence type="ECO:0000313" key="7">
    <source>
        <dbReference type="EMBL" id="VEG26451.1"/>
    </source>
</evidence>
<feature type="transmembrane region" description="Helical" evidence="6">
    <location>
        <begin position="85"/>
        <end position="111"/>
    </location>
</feature>
<dbReference type="Pfam" id="PF13440">
    <property type="entry name" value="Polysacc_synt_3"/>
    <property type="match status" value="1"/>
</dbReference>
<feature type="transmembrane region" description="Helical" evidence="6">
    <location>
        <begin position="390"/>
        <end position="408"/>
    </location>
</feature>
<dbReference type="PANTHER" id="PTHR30250">
    <property type="entry name" value="PST FAMILY PREDICTED COLANIC ACID TRANSPORTER"/>
    <property type="match status" value="1"/>
</dbReference>
<evidence type="ECO:0000256" key="1">
    <source>
        <dbReference type="ARBA" id="ARBA00004651"/>
    </source>
</evidence>
<feature type="transmembrane region" description="Helical" evidence="6">
    <location>
        <begin position="220"/>
        <end position="244"/>
    </location>
</feature>
<feature type="transmembrane region" description="Helical" evidence="6">
    <location>
        <begin position="256"/>
        <end position="280"/>
    </location>
</feature>
<feature type="transmembrane region" description="Helical" evidence="6">
    <location>
        <begin position="365"/>
        <end position="384"/>
    </location>
</feature>
<evidence type="ECO:0000256" key="2">
    <source>
        <dbReference type="ARBA" id="ARBA00022475"/>
    </source>
</evidence>
<gene>
    <name evidence="7" type="ORF">NCTC11636_00532</name>
</gene>
<accession>A0A448HE06</accession>
<keyword evidence="8" id="KW-1185">Reference proteome</keyword>
<comment type="subcellular location">
    <subcellularLocation>
        <location evidence="1">Cell membrane</location>
        <topology evidence="1">Multi-pass membrane protein</topology>
    </subcellularLocation>
</comment>
<evidence type="ECO:0000256" key="3">
    <source>
        <dbReference type="ARBA" id="ARBA00022692"/>
    </source>
</evidence>
<dbReference type="PANTHER" id="PTHR30250:SF26">
    <property type="entry name" value="PSMA PROTEIN"/>
    <property type="match status" value="1"/>
</dbReference>
<feature type="transmembrane region" description="Helical" evidence="6">
    <location>
        <begin position="456"/>
        <end position="480"/>
    </location>
</feature>
<proteinExistence type="predicted"/>
<feature type="transmembrane region" description="Helical" evidence="6">
    <location>
        <begin position="123"/>
        <end position="145"/>
    </location>
</feature>
<dbReference type="AlphaFoldDB" id="A0A448HE06"/>
<dbReference type="GO" id="GO:0005886">
    <property type="term" value="C:plasma membrane"/>
    <property type="evidence" value="ECO:0007669"/>
    <property type="project" value="UniProtKB-SubCell"/>
</dbReference>
<sequence length="490" mass="51618">MSPRLPGSGSSVDSLLLAGVKLVTLSTGIVSTMVLSHSLSLHAYGTYAQGVLLVTLCADATVLGLADAVNYFFNREGGRGSSREYVRTVVVLQVLTGLSTALVLVALRGVIGGYFSNDDLVPLVVLLALRPMLTNMTTVLQVLVVSIGRARTIAVRNLVFSALKLSAVVVTALLTSSIAILLAMLLVLDVLSVLWFWDTFRRGAFAITLMRPHRDRVKEVLAFCLPMAVYVMTASLMRQIGALVIGMNESTQMYAIYANCTAILPFDVVAASFLTVIIPVVTRYVGAGRHERVLELFRHYLTVGYLTTVTFCVACLVVAPEFIEVLYGERYLPGGTVFRLYLLTAMIRFAGLSLILSASGRTRTLMAVSLVSVAANAVLCPVLYEVMGFVGPALASVAVNLVMAAALLRLSVRQLGGRISSVLPARGLGAYAVSAAGAGLAGCALRSALLGLGLPVAAVAALVFCAVSAAVLALNAAPLTGSLRAINSMK</sequence>
<reference evidence="7 8" key="1">
    <citation type="submission" date="2018-12" db="EMBL/GenBank/DDBJ databases">
        <authorList>
            <consortium name="Pathogen Informatics"/>
        </authorList>
    </citation>
    <scope>NUCLEOTIDE SEQUENCE [LARGE SCALE GENOMIC DNA]</scope>
    <source>
        <strain evidence="7 8">NCTC11636</strain>
    </source>
</reference>
<dbReference type="RefSeq" id="WP_126381740.1">
    <property type="nucleotide sequence ID" value="NZ_LR134350.1"/>
</dbReference>
<feature type="transmembrane region" description="Helical" evidence="6">
    <location>
        <begin position="157"/>
        <end position="174"/>
    </location>
</feature>
<dbReference type="KEGG" id="ahw:NCTC11636_00532"/>
<protein>
    <submittedName>
        <fullName evidence="7">Integral membrane protein MviN</fullName>
    </submittedName>
</protein>
<evidence type="ECO:0000313" key="8">
    <source>
        <dbReference type="Proteomes" id="UP000266895"/>
    </source>
</evidence>
<keyword evidence="3 6" id="KW-0812">Transmembrane</keyword>
<feature type="transmembrane region" description="Helical" evidence="6">
    <location>
        <begin position="300"/>
        <end position="320"/>
    </location>
</feature>
<keyword evidence="2" id="KW-1003">Cell membrane</keyword>
<dbReference type="EMBL" id="LR134350">
    <property type="protein sequence ID" value="VEG26451.1"/>
    <property type="molecule type" value="Genomic_DNA"/>
</dbReference>
<feature type="transmembrane region" description="Helical" evidence="6">
    <location>
        <begin position="180"/>
        <end position="200"/>
    </location>
</feature>
<evidence type="ECO:0000256" key="5">
    <source>
        <dbReference type="ARBA" id="ARBA00023136"/>
    </source>
</evidence>
<name>A0A448HE06_9ACTO</name>
<organism evidence="7 8">
    <name type="scientific">Actinomyces howellii</name>
    <dbReference type="NCBI Taxonomy" id="52771"/>
    <lineage>
        <taxon>Bacteria</taxon>
        <taxon>Bacillati</taxon>
        <taxon>Actinomycetota</taxon>
        <taxon>Actinomycetes</taxon>
        <taxon>Actinomycetales</taxon>
        <taxon>Actinomycetaceae</taxon>
        <taxon>Actinomyces</taxon>
    </lineage>
</organism>
<keyword evidence="5 6" id="KW-0472">Membrane</keyword>
<dbReference type="Proteomes" id="UP000266895">
    <property type="component" value="Chromosome"/>
</dbReference>
<dbReference type="OrthoDB" id="3249095at2"/>
<feature type="transmembrane region" description="Helical" evidence="6">
    <location>
        <begin position="428"/>
        <end position="450"/>
    </location>
</feature>
<evidence type="ECO:0000256" key="6">
    <source>
        <dbReference type="SAM" id="Phobius"/>
    </source>
</evidence>